<keyword evidence="2" id="KW-0645">Protease</keyword>
<dbReference type="Proteomes" id="UP000708347">
    <property type="component" value="Unassembled WGS sequence"/>
</dbReference>
<comment type="caution">
    <text evidence="8">The sequence shown here is derived from an EMBL/GenBank/DDBJ whole genome shotgun (WGS) entry which is preliminary data.</text>
</comment>
<evidence type="ECO:0000256" key="1">
    <source>
        <dbReference type="ARBA" id="ARBA00007074"/>
    </source>
</evidence>
<dbReference type="InterPro" id="IPR000064">
    <property type="entry name" value="NLP_P60_dom"/>
</dbReference>
<feature type="region of interest" description="Disordered" evidence="5">
    <location>
        <begin position="205"/>
        <end position="230"/>
    </location>
</feature>
<gene>
    <name evidence="8" type="ORF">FEG63_18300</name>
</gene>
<evidence type="ECO:0000259" key="7">
    <source>
        <dbReference type="PROSITE" id="PS51935"/>
    </source>
</evidence>
<dbReference type="PANTHER" id="PTHR47359:SF3">
    <property type="entry name" value="NLP_P60 DOMAIN-CONTAINING PROTEIN-RELATED"/>
    <property type="match status" value="1"/>
</dbReference>
<dbReference type="EMBL" id="VBSB01000010">
    <property type="protein sequence ID" value="NTY61501.1"/>
    <property type="molecule type" value="Genomic_DNA"/>
</dbReference>
<evidence type="ECO:0000256" key="2">
    <source>
        <dbReference type="ARBA" id="ARBA00022670"/>
    </source>
</evidence>
<evidence type="ECO:0000256" key="4">
    <source>
        <dbReference type="ARBA" id="ARBA00022807"/>
    </source>
</evidence>
<dbReference type="PANTHER" id="PTHR47359">
    <property type="entry name" value="PEPTIDOGLYCAN DL-ENDOPEPTIDASE CWLO"/>
    <property type="match status" value="1"/>
</dbReference>
<evidence type="ECO:0000256" key="5">
    <source>
        <dbReference type="SAM" id="MobiDB-lite"/>
    </source>
</evidence>
<organism evidence="8 9">
    <name type="scientific">Mycolicibacterium sphagni</name>
    <dbReference type="NCBI Taxonomy" id="1786"/>
    <lineage>
        <taxon>Bacteria</taxon>
        <taxon>Bacillati</taxon>
        <taxon>Actinomycetota</taxon>
        <taxon>Actinomycetes</taxon>
        <taxon>Mycobacteriales</taxon>
        <taxon>Mycobacteriaceae</taxon>
        <taxon>Mycolicibacterium</taxon>
    </lineage>
</organism>
<evidence type="ECO:0000313" key="9">
    <source>
        <dbReference type="Proteomes" id="UP000708347"/>
    </source>
</evidence>
<dbReference type="InterPro" id="IPR038765">
    <property type="entry name" value="Papain-like_cys_pep_sf"/>
</dbReference>
<evidence type="ECO:0000313" key="8">
    <source>
        <dbReference type="EMBL" id="NTY61501.1"/>
    </source>
</evidence>
<evidence type="ECO:0000256" key="3">
    <source>
        <dbReference type="ARBA" id="ARBA00022801"/>
    </source>
</evidence>
<protein>
    <submittedName>
        <fullName evidence="8">Peptidase M23</fullName>
    </submittedName>
</protein>
<keyword evidence="6" id="KW-0732">Signal</keyword>
<dbReference type="SUPFAM" id="SSF54001">
    <property type="entry name" value="Cysteine proteinases"/>
    <property type="match status" value="1"/>
</dbReference>
<feature type="signal peptide" evidence="6">
    <location>
        <begin position="1"/>
        <end position="19"/>
    </location>
</feature>
<dbReference type="PROSITE" id="PS51935">
    <property type="entry name" value="NLPC_P60"/>
    <property type="match status" value="1"/>
</dbReference>
<dbReference type="Gene3D" id="3.90.1720.10">
    <property type="entry name" value="endopeptidase domain like (from Nostoc punctiforme)"/>
    <property type="match status" value="1"/>
</dbReference>
<sequence>MAAICAAATTLVLSTAATAAATHNSADGTHEVAALIAKVADAEQSLATLGARIQQRQEDVNRALLDVDARREAAIQATQEVAASRRGLDEAAAAIAVAQKRFDTFVVNAYITGPSGSLLEATDPQEVIEAAGADKAIEMALTQALTDLRRARTEQANRQSTARAAEDKARAAANESQRSLDTAVATLTAARRDFAAQQEQINQQVAQRNSARAELDSARRAAGAGSNWDSAASTGGWDTVVPAVPSAAVVGDPVAVINAVLQISASSAQLTADLGRKFLVQLGILPAAAAADSGITNGRIPYVNGRQASEYVIRRAMSQIGVPYSWGGGSAAGPSRGIDSGSGTVGFDCSGLMLYAFAGVGIKLPHYSGSQYNAGRKIPVAQMRRGDLLFWGANAGQHEAMYLGDGMMLEAQQTGVPVKVSPVRTSGMMPYATRLIEY</sequence>
<dbReference type="InterPro" id="IPR051794">
    <property type="entry name" value="PG_Endopeptidase_C40"/>
</dbReference>
<comment type="similarity">
    <text evidence="1">Belongs to the peptidase C40 family.</text>
</comment>
<reference evidence="8 9" key="1">
    <citation type="submission" date="2019-05" db="EMBL/GenBank/DDBJ databases">
        <title>Mycolicibacterium sphagni ENV482 genome assembly.</title>
        <authorList>
            <person name="Chen W."/>
            <person name="Faulkner N.W."/>
            <person name="Hyman M.R."/>
        </authorList>
    </citation>
    <scope>NUCLEOTIDE SEQUENCE [LARGE SCALE GENOMIC DNA]</scope>
    <source>
        <strain evidence="8 9">ENV482</strain>
    </source>
</reference>
<keyword evidence="9" id="KW-1185">Reference proteome</keyword>
<dbReference type="Pfam" id="PF00877">
    <property type="entry name" value="NLPC_P60"/>
    <property type="match status" value="1"/>
</dbReference>
<name>A0ABX2K353_9MYCO</name>
<feature type="chain" id="PRO_5046404080" evidence="6">
    <location>
        <begin position="20"/>
        <end position="438"/>
    </location>
</feature>
<feature type="region of interest" description="Disordered" evidence="5">
    <location>
        <begin position="152"/>
        <end position="177"/>
    </location>
</feature>
<proteinExistence type="inferred from homology"/>
<accession>A0ABX2K353</accession>
<keyword evidence="4" id="KW-0788">Thiol protease</keyword>
<evidence type="ECO:0000256" key="6">
    <source>
        <dbReference type="SAM" id="SignalP"/>
    </source>
</evidence>
<feature type="domain" description="NlpC/P60" evidence="7">
    <location>
        <begin position="306"/>
        <end position="438"/>
    </location>
</feature>
<keyword evidence="3" id="KW-0378">Hydrolase</keyword>